<sequence length="2009" mass="215031">MGAEAKLYLHQHSIPQLFECLMTGLIYNRPKEPLQFLEQAIAQLRAHPEEQLSWDMFIERGELYFEKSLADWKGQEKLAKALTAGAPRTAGGPRPQQTKQTTTETAPKPKKAKPKEPKKEPQVQVQATSSPKPASQASAMGRTQRSPSVMKAAEVAQIPHVPVILFIGGPGGGKTRHAARVANALADQGLIHICMPDIIRTALAKYKDQYSEWKAANEHYLRARSASRTVGSTMPSSELIPNHLALALVKAEMGRHPEATAFFLEGFPREARQVEDFEREVKLVNMALILDYDEKTLREHMEKRGLGMEIIDQRIKEFKQKTLPSAKYFDDQHLLHLIPGEKDDHNIFERMRDLVIKAMSTGVPILTNQPSPVQTRAGSVMTPMQDPNVVMATTATFSPDMSRMPETPGANVQQTPDQAVQSQTPDQAVQSRTPDQAVQSQTPDQAVQGQTPDQAVQSQTPQEAPSQEAVQDQSVVEPNNVRGVTTRTSHAVVPGQFASNQNVKNQLFRNQGAINASSKASPIYSSPSVDAGAAASAHQGRYLPPYASRGGPVRTATSQGVPTATQGVPQGAYTPPLINQGAPVTVLGQTAPTPTQALPQPTYPQFITKGATPLQGAPIPTQAAPQAAYPNARQGIPFQGAPVTTQFATQGAYSYVSQGAIPFQAAPLLSQAAPQSAYAQVSHGVPGRMDLNQDASMLVQYASPPAPPPTLVSQGALGRTFPSESAPITTQVTLHGVQPQYSQSTIPIQGPVPMQFTVQGGYSQTNQFVPRGTVPNQDVTVPAQTVLPRAVQPQPSQSARPAQAAPPAARLTQPNQNASTSVKAASPVRPAAQARNFARQESATSEEAPISDQVATQASQGAPSDQAKPSARRPTIASQNATRHARATHGTIRPTRASESASRPNQAKQGAPQPTQARQSAIQPTRASHVIRPKQINQDVTRSQPLGKSRPTPSQNSPHSTRGGSGAQGRTTQRELVKGGTCSRTRSKIAQSNEGRGSERSSRTSTPTRGISSQVARSRNVFSHDARGRKIGDASERDSRQSTRSRTIGESRKEPKPDTQSRALNRQCSRSILRRSKAHSQDDFERESSSQVATRPKRQSVSGEVGIAADIPVHAAFSQTKSDYSVDMQTSTDSSLPGDSAVFSAVSEMIAGEYSEQPTWEQSMPAFTPPMQVAPSQLVAQQDFPSAVAPDQIVSTYTAFPQTPWEQPIFAHGYPVQPAISQFAKEQSSFMPATFSQFETTDAVTTQAATDAVTTQATTDAVTTQATTDAATTHAMINVNSMQPAVSKIVTGQETSSANALSQDASTCGAPMQEVSSTTVALQEVPQAVAPIHVVSKTKEQSIDLSPKATTAQPIADQAAIAKQQSVDNIPSTTQSITGQEAIMPDLSVQDRTMTELTTQVISSEVVITEQLPLESTAPSQAVDASAVPIQATQELFMSECIPDQAAPFAPKMEEEASMPALSKQDDENEVSTRAELSNAEVQEALTPAAPILNAIIHEDLVEETFEQSMTTEHVQVVSSEVIAEQEVLLQAASSPDVPLPQPPMQSVSDQLPLTTEASVQADTLPKPAFKNSTPSAPPQSVSEPAFSIDASCQQLLGVGVPNPLQPNGDMPANLNGQIAPSSGGALSQDTLVPDAFCQPIPQDVLEPNTQDQGLLGQELSNQDQLTNIGHPNSTNLAPSADGAKPDLPSDTANTEALAGDVSGAQVHSHDALDQEVPTTQMNSRVGQSPMSPEFPVFTRPSSEDAENAEPMPRGDSAVIRSVPSSSHLVDANRQTPHAVAAMPSTPLRTGSSGVMPPATVISLSNGAPVLLVIGAPGSQTFEIANRLAQQHEGFLFLSMGVLLRDKVKAEKEDELWQRVGRKIEKGEPVPMKLCRELLYDRINGNGATTHGLIIEGYPRTEAQLADIQAVLGRLDLAILVDCTEQFCIDNIAKKFQGNGNMVEDSPEVVKTRMALFKQNTLPMLKSLDEKGILRVIEGDSDVESVYSEVSTALDREIFNSNGKVEEVA</sequence>
<keyword evidence="2" id="KW-0547">Nucleotide-binding</keyword>
<evidence type="ECO:0000256" key="2">
    <source>
        <dbReference type="ARBA" id="ARBA00022741"/>
    </source>
</evidence>
<evidence type="ECO:0000313" key="5">
    <source>
        <dbReference type="EMBL" id="CAJ0609765.1"/>
    </source>
</evidence>
<feature type="compositionally biased region" description="Polar residues" evidence="4">
    <location>
        <begin position="555"/>
        <end position="568"/>
    </location>
</feature>
<feature type="compositionally biased region" description="Polar residues" evidence="4">
    <location>
        <begin position="1665"/>
        <end position="1678"/>
    </location>
</feature>
<dbReference type="EMBL" id="CATQJL010000326">
    <property type="protein sequence ID" value="CAJ0609765.1"/>
    <property type="molecule type" value="Genomic_DNA"/>
</dbReference>
<protein>
    <recommendedName>
        <fullName evidence="7">Nucleoside-diphosphate kinase</fullName>
    </recommendedName>
</protein>
<dbReference type="SUPFAM" id="SSF47391">
    <property type="entry name" value="Dimerization-anchoring domain of cAMP-dependent PK regulatory subunit"/>
    <property type="match status" value="1"/>
</dbReference>
<feature type="compositionally biased region" description="Polar residues" evidence="4">
    <location>
        <begin position="127"/>
        <end position="147"/>
    </location>
</feature>
<feature type="region of interest" description="Disordered" evidence="4">
    <location>
        <begin position="587"/>
        <end position="628"/>
    </location>
</feature>
<dbReference type="Gene3D" id="3.40.50.300">
    <property type="entry name" value="P-loop containing nucleotide triphosphate hydrolases"/>
    <property type="match status" value="2"/>
</dbReference>
<dbReference type="GO" id="GO:0006139">
    <property type="term" value="P:nucleobase-containing compound metabolic process"/>
    <property type="evidence" value="ECO:0007669"/>
    <property type="project" value="InterPro"/>
</dbReference>
<dbReference type="InterPro" id="IPR027417">
    <property type="entry name" value="P-loop_NTPase"/>
</dbReference>
<evidence type="ECO:0000313" key="6">
    <source>
        <dbReference type="Proteomes" id="UP001176961"/>
    </source>
</evidence>
<organism evidence="5 6">
    <name type="scientific">Cylicocyclus nassatus</name>
    <name type="common">Nematode worm</name>
    <dbReference type="NCBI Taxonomy" id="53992"/>
    <lineage>
        <taxon>Eukaryota</taxon>
        <taxon>Metazoa</taxon>
        <taxon>Ecdysozoa</taxon>
        <taxon>Nematoda</taxon>
        <taxon>Chromadorea</taxon>
        <taxon>Rhabditida</taxon>
        <taxon>Rhabditina</taxon>
        <taxon>Rhabditomorpha</taxon>
        <taxon>Strongyloidea</taxon>
        <taxon>Strongylidae</taxon>
        <taxon>Cylicocyclus</taxon>
    </lineage>
</organism>
<dbReference type="GO" id="GO:0005524">
    <property type="term" value="F:ATP binding"/>
    <property type="evidence" value="ECO:0007669"/>
    <property type="project" value="InterPro"/>
</dbReference>
<feature type="compositionally biased region" description="Basic and acidic residues" evidence="4">
    <location>
        <begin position="1022"/>
        <end position="1059"/>
    </location>
</feature>
<proteinExistence type="predicted"/>
<feature type="compositionally biased region" description="Polar residues" evidence="4">
    <location>
        <begin position="982"/>
        <end position="994"/>
    </location>
</feature>
<feature type="region of interest" description="Disordered" evidence="4">
    <location>
        <begin position="1720"/>
        <end position="1756"/>
    </location>
</feature>
<dbReference type="SUPFAM" id="SSF52540">
    <property type="entry name" value="P-loop containing nucleoside triphosphate hydrolases"/>
    <property type="match status" value="2"/>
</dbReference>
<dbReference type="GO" id="GO:0019205">
    <property type="term" value="F:nucleobase-containing compound kinase activity"/>
    <property type="evidence" value="ECO:0007669"/>
    <property type="project" value="InterPro"/>
</dbReference>
<keyword evidence="1" id="KW-0808">Transferase</keyword>
<feature type="compositionally biased region" description="Polar residues" evidence="4">
    <location>
        <begin position="812"/>
        <end position="823"/>
    </location>
</feature>
<dbReference type="CDD" id="cd22978">
    <property type="entry name" value="DD_AK5"/>
    <property type="match status" value="1"/>
</dbReference>
<evidence type="ECO:0000256" key="1">
    <source>
        <dbReference type="ARBA" id="ARBA00022679"/>
    </source>
</evidence>
<evidence type="ECO:0000256" key="4">
    <source>
        <dbReference type="SAM" id="MobiDB-lite"/>
    </source>
</evidence>
<feature type="compositionally biased region" description="Polar residues" evidence="4">
    <location>
        <begin position="935"/>
        <end position="962"/>
    </location>
</feature>
<feature type="region of interest" description="Disordered" evidence="4">
    <location>
        <begin position="1665"/>
        <end position="1695"/>
    </location>
</feature>
<comment type="caution">
    <text evidence="5">The sequence shown here is derived from an EMBL/GenBank/DDBJ whole genome shotgun (WGS) entry which is preliminary data.</text>
</comment>
<feature type="compositionally biased region" description="Low complexity" evidence="4">
    <location>
        <begin position="95"/>
        <end position="106"/>
    </location>
</feature>
<feature type="compositionally biased region" description="Polar residues" evidence="4">
    <location>
        <begin position="1720"/>
        <end position="1731"/>
    </location>
</feature>
<feature type="compositionally biased region" description="Low complexity" evidence="4">
    <location>
        <begin position="792"/>
        <end position="810"/>
    </location>
</feature>
<feature type="compositionally biased region" description="Low complexity" evidence="4">
    <location>
        <begin position="589"/>
        <end position="605"/>
    </location>
</feature>
<name>A0AA36HGF3_CYLNA</name>
<feature type="compositionally biased region" description="Low complexity" evidence="4">
    <location>
        <begin position="615"/>
        <end position="628"/>
    </location>
</feature>
<feature type="compositionally biased region" description="Polar residues" evidence="4">
    <location>
        <begin position="897"/>
        <end position="926"/>
    </location>
</feature>
<feature type="region of interest" description="Disordered" evidence="4">
    <location>
        <begin position="84"/>
        <end position="150"/>
    </location>
</feature>
<feature type="region of interest" description="Disordered" evidence="4">
    <location>
        <begin position="399"/>
        <end position="477"/>
    </location>
</feature>
<gene>
    <name evidence="5" type="ORF">CYNAS_LOCUS21748</name>
</gene>
<dbReference type="Proteomes" id="UP001176961">
    <property type="component" value="Unassembled WGS sequence"/>
</dbReference>
<feature type="region of interest" description="Disordered" evidence="4">
    <location>
        <begin position="542"/>
        <end position="575"/>
    </location>
</feature>
<feature type="compositionally biased region" description="Polar residues" evidence="4">
    <location>
        <begin position="410"/>
        <end position="477"/>
    </location>
</feature>
<reference evidence="5" key="1">
    <citation type="submission" date="2023-07" db="EMBL/GenBank/DDBJ databases">
        <authorList>
            <consortium name="CYATHOMIX"/>
        </authorList>
    </citation>
    <scope>NUCLEOTIDE SEQUENCE</scope>
    <source>
        <strain evidence="5">N/A</strain>
    </source>
</reference>
<dbReference type="Pfam" id="PF00406">
    <property type="entry name" value="ADK"/>
    <property type="match status" value="2"/>
</dbReference>
<dbReference type="InterPro" id="IPR000850">
    <property type="entry name" value="Adenylat/UMP-CMP_kin"/>
</dbReference>
<keyword evidence="3" id="KW-0418">Kinase</keyword>
<feature type="region of interest" description="Disordered" evidence="4">
    <location>
        <begin position="790"/>
        <end position="1105"/>
    </location>
</feature>
<feature type="compositionally biased region" description="Low complexity" evidence="4">
    <location>
        <begin position="1003"/>
        <end position="1013"/>
    </location>
</feature>
<feature type="compositionally biased region" description="Basic and acidic residues" evidence="4">
    <location>
        <begin position="1079"/>
        <end position="1088"/>
    </location>
</feature>
<evidence type="ECO:0008006" key="7">
    <source>
        <dbReference type="Google" id="ProtNLM"/>
    </source>
</evidence>
<feature type="compositionally biased region" description="Polar residues" evidence="4">
    <location>
        <begin position="853"/>
        <end position="863"/>
    </location>
</feature>
<evidence type="ECO:0000256" key="3">
    <source>
        <dbReference type="ARBA" id="ARBA00022777"/>
    </source>
</evidence>
<accession>A0AA36HGF3</accession>
<dbReference type="CDD" id="cd01428">
    <property type="entry name" value="ADK"/>
    <property type="match status" value="2"/>
</dbReference>
<dbReference type="PANTHER" id="PTHR23359">
    <property type="entry name" value="NUCLEOTIDE KINASE"/>
    <property type="match status" value="1"/>
</dbReference>
<feature type="compositionally biased region" description="Polar residues" evidence="4">
    <location>
        <begin position="1060"/>
        <end position="1070"/>
    </location>
</feature>
<keyword evidence="6" id="KW-1185">Reference proteome</keyword>